<dbReference type="InterPro" id="IPR029052">
    <property type="entry name" value="Metallo-depent_PP-like"/>
</dbReference>
<gene>
    <name evidence="3" type="ORF">ACGTZG_06700</name>
</gene>
<dbReference type="InterPro" id="IPR051158">
    <property type="entry name" value="Metallophosphoesterase_sf"/>
</dbReference>
<sequence length="365" mass="41333">MFNRIVFFWKIGCLGALLGLANWYVYKEALPAAVSYAALIPFLVLPFCFSLTYNAIYSVPVSIAKLFSWTGGFWFIFTIYATMGSCVYAVLYLLSRLTGYEPLWQAYQDSLALVLLLLVLAIMARGIYKAVHPAIRHVAIQTEKAVTPVRLAFLTDIHMGPLQSHWYTRRLVRRVMALRPDAVLFGGDLIDAHLAFVLRDGSYQQLKQLQAPYGIWAIFGNHDFFDGDIEEEETAFSFCHFLRHDRSELAPGITLTGLNDYIHFPSESVPDCDQSQFNIIMDHEPLRIEKAGKKGYDLYLGGHTHGGQFFPVTWITDRMYLLNYGNRRIGTIDAIVSSGYGSWGFPFRTGPSPEIVIIKIESNKI</sequence>
<feature type="transmembrane region" description="Helical" evidence="1">
    <location>
        <begin position="33"/>
        <end position="53"/>
    </location>
</feature>
<reference evidence="3 4" key="1">
    <citation type="submission" date="2024-10" db="EMBL/GenBank/DDBJ databases">
        <authorList>
            <person name="Sang B.-I."/>
            <person name="Prabhaharan D."/>
        </authorList>
    </citation>
    <scope>NUCLEOTIDE SEQUENCE [LARGE SCALE GENOMIC DNA]</scope>
    <source>
        <strain evidence="3 4">MH</strain>
    </source>
</reference>
<keyword evidence="1" id="KW-1133">Transmembrane helix</keyword>
<evidence type="ECO:0000256" key="1">
    <source>
        <dbReference type="SAM" id="Phobius"/>
    </source>
</evidence>
<evidence type="ECO:0000259" key="2">
    <source>
        <dbReference type="Pfam" id="PF00149"/>
    </source>
</evidence>
<dbReference type="EMBL" id="JBIEKR010000005">
    <property type="protein sequence ID" value="MFG6272877.1"/>
    <property type="molecule type" value="Genomic_DNA"/>
</dbReference>
<dbReference type="SUPFAM" id="SSF56300">
    <property type="entry name" value="Metallo-dependent phosphatases"/>
    <property type="match status" value="1"/>
</dbReference>
<dbReference type="PANTHER" id="PTHR31302">
    <property type="entry name" value="TRANSMEMBRANE PROTEIN WITH METALLOPHOSPHOESTERASE DOMAIN-RELATED"/>
    <property type="match status" value="1"/>
</dbReference>
<proteinExistence type="predicted"/>
<dbReference type="InterPro" id="IPR004843">
    <property type="entry name" value="Calcineurin-like_PHP"/>
</dbReference>
<accession>A0ABW7DPE3</accession>
<feature type="transmembrane region" description="Helical" evidence="1">
    <location>
        <begin position="106"/>
        <end position="128"/>
    </location>
</feature>
<evidence type="ECO:0000313" key="4">
    <source>
        <dbReference type="Proteomes" id="UP001605989"/>
    </source>
</evidence>
<comment type="caution">
    <text evidence="3">The sequence shown here is derived from an EMBL/GenBank/DDBJ whole genome shotgun (WGS) entry which is preliminary data.</text>
</comment>
<protein>
    <submittedName>
        <fullName evidence="3">Metallophosphoesterase</fullName>
    </submittedName>
</protein>
<organism evidence="3 4">
    <name type="scientific">Megasphaera hexanoica</name>
    <dbReference type="NCBI Taxonomy" id="1675036"/>
    <lineage>
        <taxon>Bacteria</taxon>
        <taxon>Bacillati</taxon>
        <taxon>Bacillota</taxon>
        <taxon>Negativicutes</taxon>
        <taxon>Veillonellales</taxon>
        <taxon>Veillonellaceae</taxon>
        <taxon>Megasphaera</taxon>
    </lineage>
</organism>
<keyword evidence="1" id="KW-0472">Membrane</keyword>
<keyword evidence="4" id="KW-1185">Reference proteome</keyword>
<feature type="domain" description="Calcineurin-like phosphoesterase" evidence="2">
    <location>
        <begin position="150"/>
        <end position="306"/>
    </location>
</feature>
<feature type="transmembrane region" description="Helical" evidence="1">
    <location>
        <begin position="6"/>
        <end position="26"/>
    </location>
</feature>
<dbReference type="Pfam" id="PF00149">
    <property type="entry name" value="Metallophos"/>
    <property type="match status" value="1"/>
</dbReference>
<feature type="transmembrane region" description="Helical" evidence="1">
    <location>
        <begin position="73"/>
        <end position="94"/>
    </location>
</feature>
<dbReference type="Proteomes" id="UP001605989">
    <property type="component" value="Unassembled WGS sequence"/>
</dbReference>
<name>A0ABW7DPE3_9FIRM</name>
<keyword evidence="1" id="KW-0812">Transmembrane</keyword>
<dbReference type="Gene3D" id="3.60.21.10">
    <property type="match status" value="1"/>
</dbReference>
<dbReference type="RefSeq" id="WP_113855399.1">
    <property type="nucleotide sequence ID" value="NZ_CP011940.1"/>
</dbReference>
<dbReference type="PANTHER" id="PTHR31302:SF0">
    <property type="entry name" value="TRANSMEMBRANE PROTEIN WITH METALLOPHOSPHOESTERASE DOMAIN"/>
    <property type="match status" value="1"/>
</dbReference>
<evidence type="ECO:0000313" key="3">
    <source>
        <dbReference type="EMBL" id="MFG6272877.1"/>
    </source>
</evidence>